<feature type="compositionally biased region" description="Low complexity" evidence="1">
    <location>
        <begin position="290"/>
        <end position="309"/>
    </location>
</feature>
<feature type="compositionally biased region" description="Gly residues" evidence="1">
    <location>
        <begin position="147"/>
        <end position="162"/>
    </location>
</feature>
<keyword evidence="4" id="KW-1185">Reference proteome</keyword>
<dbReference type="Gene3D" id="1.10.10.60">
    <property type="entry name" value="Homeodomain-like"/>
    <property type="match status" value="1"/>
</dbReference>
<dbReference type="OrthoDB" id="784295at2759"/>
<proteinExistence type="predicted"/>
<dbReference type="InterPro" id="IPR044822">
    <property type="entry name" value="Myb_DNA-bind_4"/>
</dbReference>
<gene>
    <name evidence="3" type="ORF">NCGR_LOCUS21581</name>
</gene>
<name>A0A811P033_9POAL</name>
<dbReference type="PANTHER" id="PTHR46327">
    <property type="entry name" value="F16F4.11 PROTEIN-RELATED"/>
    <property type="match status" value="1"/>
</dbReference>
<dbReference type="EMBL" id="CAJGYO010000005">
    <property type="protein sequence ID" value="CAD6231555.1"/>
    <property type="molecule type" value="Genomic_DNA"/>
</dbReference>
<feature type="region of interest" description="Disordered" evidence="1">
    <location>
        <begin position="147"/>
        <end position="176"/>
    </location>
</feature>
<feature type="region of interest" description="Disordered" evidence="1">
    <location>
        <begin position="506"/>
        <end position="541"/>
    </location>
</feature>
<protein>
    <recommendedName>
        <fullName evidence="2">Myb/SANT-like DNA-binding domain-containing protein</fullName>
    </recommendedName>
</protein>
<dbReference type="Proteomes" id="UP000604825">
    <property type="component" value="Unassembled WGS sequence"/>
</dbReference>
<evidence type="ECO:0000313" key="4">
    <source>
        <dbReference type="Proteomes" id="UP000604825"/>
    </source>
</evidence>
<feature type="domain" description="Myb/SANT-like DNA-binding" evidence="2">
    <location>
        <begin position="173"/>
        <end position="227"/>
    </location>
</feature>
<evidence type="ECO:0000259" key="2">
    <source>
        <dbReference type="Pfam" id="PF13837"/>
    </source>
</evidence>
<sequence length="541" mass="58041">MERGDGGGGMAPRGGGVGSAAMLGLDMHLAPQQMHSAAAFQHQQQGGFQLEQPAPVAVAVRQQQAPPSFSPYSNTSSSRVMVGHDDDMVGNNGSGGKGGVVVPQQQQQLASAACPWTRMKWTDAMVRLLIGVVYSVGDDGEGVATAGGAGAGKAGRAGSSGHGHGHGHAAAAQQQKKGKWKSVSHAMMDKGFVVSPQQCEDKFNDLNKRYKRVVELLGRGRACRVVENHALLDTLDDLTPKAKDEARKLLSSKHLFFREMCTYHNNLLPHAGGGAAGDAACLHHPPPAPVAAADSSAARHAYAQQQAAAPSPPGMKDSSADVADDEDDDSDDAVSDNGDEDEDDYDEEEDGGHMYHSNNRPSRRQHSGGGRSKRGRGENGAAAEDLDDEAEGGGGRRARWRAAARVAPDPSAMLRQVKSELASATMDPQQARSWVRRRAVEVEEQQIRLDSHACYLDGQRLKWERFRCDKERDMERARLQNDRLRMESRRLLLMLRHKDIELDMAEANSSSVDHQPGASPLAAHQQPIGSSPCPSTAGHPN</sequence>
<dbReference type="PANTHER" id="PTHR46327:SF2">
    <property type="entry name" value="SEQUENCE-SPECIFIC DNA BINDING TRANSCRIPTION FACTOR"/>
    <property type="match status" value="1"/>
</dbReference>
<feature type="compositionally biased region" description="Basic residues" evidence="1">
    <location>
        <begin position="361"/>
        <end position="374"/>
    </location>
</feature>
<organism evidence="3 4">
    <name type="scientific">Miscanthus lutarioriparius</name>
    <dbReference type="NCBI Taxonomy" id="422564"/>
    <lineage>
        <taxon>Eukaryota</taxon>
        <taxon>Viridiplantae</taxon>
        <taxon>Streptophyta</taxon>
        <taxon>Embryophyta</taxon>
        <taxon>Tracheophyta</taxon>
        <taxon>Spermatophyta</taxon>
        <taxon>Magnoliopsida</taxon>
        <taxon>Liliopsida</taxon>
        <taxon>Poales</taxon>
        <taxon>Poaceae</taxon>
        <taxon>PACMAD clade</taxon>
        <taxon>Panicoideae</taxon>
        <taxon>Andropogonodae</taxon>
        <taxon>Andropogoneae</taxon>
        <taxon>Saccharinae</taxon>
        <taxon>Miscanthus</taxon>
    </lineage>
</organism>
<reference evidence="3" key="1">
    <citation type="submission" date="2020-10" db="EMBL/GenBank/DDBJ databases">
        <authorList>
            <person name="Han B."/>
            <person name="Lu T."/>
            <person name="Zhao Q."/>
            <person name="Huang X."/>
            <person name="Zhao Y."/>
        </authorList>
    </citation>
    <scope>NUCLEOTIDE SEQUENCE</scope>
</reference>
<feature type="compositionally biased region" description="Acidic residues" evidence="1">
    <location>
        <begin position="322"/>
        <end position="350"/>
    </location>
</feature>
<comment type="caution">
    <text evidence="3">The sequence shown here is derived from an EMBL/GenBank/DDBJ whole genome shotgun (WGS) entry which is preliminary data.</text>
</comment>
<dbReference type="AlphaFoldDB" id="A0A811P033"/>
<feature type="region of interest" description="Disordered" evidence="1">
    <location>
        <begin position="288"/>
        <end position="406"/>
    </location>
</feature>
<dbReference type="Pfam" id="PF13837">
    <property type="entry name" value="Myb_DNA-bind_4"/>
    <property type="match status" value="1"/>
</dbReference>
<evidence type="ECO:0000313" key="3">
    <source>
        <dbReference type="EMBL" id="CAD6231555.1"/>
    </source>
</evidence>
<accession>A0A811P033</accession>
<feature type="region of interest" description="Disordered" evidence="1">
    <location>
        <begin position="57"/>
        <end position="77"/>
    </location>
</feature>
<evidence type="ECO:0000256" key="1">
    <source>
        <dbReference type="SAM" id="MobiDB-lite"/>
    </source>
</evidence>